<dbReference type="InterPro" id="IPR032710">
    <property type="entry name" value="NTF2-like_dom_sf"/>
</dbReference>
<accession>A0A521CNH1</accession>
<dbReference type="SUPFAM" id="SSF54427">
    <property type="entry name" value="NTF2-like"/>
    <property type="match status" value="1"/>
</dbReference>
<dbReference type="EMBL" id="FXTI01000004">
    <property type="protein sequence ID" value="SMO61004.1"/>
    <property type="molecule type" value="Genomic_DNA"/>
</dbReference>
<organism evidence="2 3">
    <name type="scientific">Melghirimyces algeriensis</name>
    <dbReference type="NCBI Taxonomy" id="910412"/>
    <lineage>
        <taxon>Bacteria</taxon>
        <taxon>Bacillati</taxon>
        <taxon>Bacillota</taxon>
        <taxon>Bacilli</taxon>
        <taxon>Bacillales</taxon>
        <taxon>Thermoactinomycetaceae</taxon>
        <taxon>Melghirimyces</taxon>
    </lineage>
</organism>
<sequence>MCHLFLFPFSELENGEEDKWGLVSYRWSSGDHVLGDDGWTGGRHTFAVQIVRRRVNMGYQKALDEYIQATNTHDFANVKKVLHEKALYWFTDQTCTTIEEIENYFKNAWDMIQDEVYSATDVRWFVTDQNSATCTYTYHYEGYHKGNFVSGRGRATNVFVKDNDGAWKLIHEHLSSP</sequence>
<keyword evidence="3" id="KW-1185">Reference proteome</keyword>
<gene>
    <name evidence="2" type="ORF">SAMN06264849_10489</name>
</gene>
<dbReference type="Pfam" id="PF14534">
    <property type="entry name" value="DUF4440"/>
    <property type="match status" value="1"/>
</dbReference>
<evidence type="ECO:0000313" key="2">
    <source>
        <dbReference type="EMBL" id="SMO61004.1"/>
    </source>
</evidence>
<dbReference type="InterPro" id="IPR027843">
    <property type="entry name" value="DUF4440"/>
</dbReference>
<evidence type="ECO:0000313" key="3">
    <source>
        <dbReference type="Proteomes" id="UP000315636"/>
    </source>
</evidence>
<dbReference type="AlphaFoldDB" id="A0A521CNH1"/>
<protein>
    <submittedName>
        <fullName evidence="2">SnoaL-like domain-containing protein</fullName>
    </submittedName>
</protein>
<evidence type="ECO:0000259" key="1">
    <source>
        <dbReference type="Pfam" id="PF14534"/>
    </source>
</evidence>
<name>A0A521CNH1_9BACL</name>
<proteinExistence type="predicted"/>
<dbReference type="Proteomes" id="UP000315636">
    <property type="component" value="Unassembled WGS sequence"/>
</dbReference>
<reference evidence="2 3" key="1">
    <citation type="submission" date="2017-05" db="EMBL/GenBank/DDBJ databases">
        <authorList>
            <person name="Varghese N."/>
            <person name="Submissions S."/>
        </authorList>
    </citation>
    <scope>NUCLEOTIDE SEQUENCE [LARGE SCALE GENOMIC DNA]</scope>
    <source>
        <strain evidence="2 3">DSM 45474</strain>
    </source>
</reference>
<dbReference type="Gene3D" id="3.10.450.50">
    <property type="match status" value="1"/>
</dbReference>
<feature type="domain" description="DUF4440" evidence="1">
    <location>
        <begin position="62"/>
        <end position="169"/>
    </location>
</feature>